<evidence type="ECO:0000256" key="1">
    <source>
        <dbReference type="ARBA" id="ARBA00001561"/>
    </source>
</evidence>
<proteinExistence type="predicted"/>
<evidence type="ECO:0000256" key="3">
    <source>
        <dbReference type="ARBA" id="ARBA00022801"/>
    </source>
</evidence>
<dbReference type="Gene3D" id="3.40.80.10">
    <property type="entry name" value="Peptidoglycan recognition protein-like"/>
    <property type="match status" value="1"/>
</dbReference>
<dbReference type="Proteomes" id="UP000027432">
    <property type="component" value="Unassembled WGS sequence"/>
</dbReference>
<comment type="catalytic activity">
    <reaction evidence="1">
        <text>Hydrolyzes the link between N-acetylmuramoyl residues and L-amino acid residues in certain cell-wall glycopeptides.</text>
        <dbReference type="EC" id="3.5.1.28"/>
    </reaction>
</comment>
<dbReference type="EMBL" id="AUND01000023">
    <property type="protein sequence ID" value="KEO53023.1"/>
    <property type="molecule type" value="Genomic_DNA"/>
</dbReference>
<dbReference type="EC" id="3.5.1.28" evidence="2"/>
<organism evidence="6 7">
    <name type="scientific">Thioclava pacifica DSM 10166</name>
    <dbReference type="NCBI Taxonomy" id="1353537"/>
    <lineage>
        <taxon>Bacteria</taxon>
        <taxon>Pseudomonadati</taxon>
        <taxon>Pseudomonadota</taxon>
        <taxon>Alphaproteobacteria</taxon>
        <taxon>Rhodobacterales</taxon>
        <taxon>Paracoccaceae</taxon>
        <taxon>Thioclava</taxon>
    </lineage>
</organism>
<dbReference type="GO" id="GO:0009254">
    <property type="term" value="P:peptidoglycan turnover"/>
    <property type="evidence" value="ECO:0007669"/>
    <property type="project" value="TreeGrafter"/>
</dbReference>
<evidence type="ECO:0000313" key="6">
    <source>
        <dbReference type="EMBL" id="KEO53023.1"/>
    </source>
</evidence>
<dbReference type="Pfam" id="PF01510">
    <property type="entry name" value="Amidase_2"/>
    <property type="match status" value="1"/>
</dbReference>
<dbReference type="CDD" id="cd06583">
    <property type="entry name" value="PGRP"/>
    <property type="match status" value="1"/>
</dbReference>
<evidence type="ECO:0000256" key="4">
    <source>
        <dbReference type="ARBA" id="ARBA00023316"/>
    </source>
</evidence>
<dbReference type="PANTHER" id="PTHR30417:SF1">
    <property type="entry name" value="N-ACETYLMURAMOYL-L-ALANINE AMIDASE AMID"/>
    <property type="match status" value="1"/>
</dbReference>
<keyword evidence="3" id="KW-0378">Hydrolase</keyword>
<keyword evidence="4" id="KW-0961">Cell wall biogenesis/degradation</keyword>
<dbReference type="InterPro" id="IPR002502">
    <property type="entry name" value="Amidase_domain"/>
</dbReference>
<dbReference type="GO" id="GO:0008745">
    <property type="term" value="F:N-acetylmuramoyl-L-alanine amidase activity"/>
    <property type="evidence" value="ECO:0007669"/>
    <property type="project" value="UniProtKB-EC"/>
</dbReference>
<reference evidence="6 7" key="1">
    <citation type="submission" date="2013-07" db="EMBL/GenBank/DDBJ databases">
        <title>Thioclava pacifica DSM 10166 Genome Sequencing.</title>
        <authorList>
            <person name="Lai Q."/>
            <person name="Shao Z."/>
        </authorList>
    </citation>
    <scope>NUCLEOTIDE SEQUENCE [LARGE SCALE GENOMIC DNA]</scope>
    <source>
        <strain evidence="6 7">DSM 10166</strain>
    </source>
</reference>
<name>A0A074JBS9_9RHOB</name>
<dbReference type="AlphaFoldDB" id="A0A074JBS9"/>
<accession>A0A074JBS9</accession>
<evidence type="ECO:0000259" key="5">
    <source>
        <dbReference type="SMART" id="SM00644"/>
    </source>
</evidence>
<dbReference type="InterPro" id="IPR036505">
    <property type="entry name" value="Amidase/PGRP_sf"/>
</dbReference>
<dbReference type="STRING" id="1353537.TP2_08770"/>
<evidence type="ECO:0000256" key="2">
    <source>
        <dbReference type="ARBA" id="ARBA00011901"/>
    </source>
</evidence>
<evidence type="ECO:0000313" key="7">
    <source>
        <dbReference type="Proteomes" id="UP000027432"/>
    </source>
</evidence>
<comment type="caution">
    <text evidence="6">The sequence shown here is derived from an EMBL/GenBank/DDBJ whole genome shotgun (WGS) entry which is preliminary data.</text>
</comment>
<dbReference type="SUPFAM" id="SSF55846">
    <property type="entry name" value="N-acetylmuramoyl-L-alanine amidase-like"/>
    <property type="match status" value="1"/>
</dbReference>
<feature type="domain" description="N-acetylmuramoyl-L-alanine amidase" evidence="5">
    <location>
        <begin position="7"/>
        <end position="140"/>
    </location>
</feature>
<sequence>MNAGWPSPNFGPRRDGAVPELIVIHYTAMSSCAAARTRLCLPEAEVSAHWLIGEDGATEQLVPEEMRAWHAGLGSWRGHGDVNSRSIGIELDNLGERPFTEPQMAALERLLPQIMARWAIPPENVLGHSDFAPGRKIDPGPRFDWLRLARQGLSIWPEPRSAPQPDPETFCALAQSFGYPEAPLSVLLLAFRLRFRPHHDGPLDTRDMALVADLALRFGDDGGAWRAG</sequence>
<dbReference type="GO" id="GO:0019867">
    <property type="term" value="C:outer membrane"/>
    <property type="evidence" value="ECO:0007669"/>
    <property type="project" value="TreeGrafter"/>
</dbReference>
<protein>
    <recommendedName>
        <fullName evidence="2">N-acetylmuramoyl-L-alanine amidase</fullName>
        <ecNumber evidence="2">3.5.1.28</ecNumber>
    </recommendedName>
</protein>
<dbReference type="GO" id="GO:0071555">
    <property type="term" value="P:cell wall organization"/>
    <property type="evidence" value="ECO:0007669"/>
    <property type="project" value="UniProtKB-KW"/>
</dbReference>
<dbReference type="eggNOG" id="COG3023">
    <property type="taxonomic scope" value="Bacteria"/>
</dbReference>
<dbReference type="InterPro" id="IPR051206">
    <property type="entry name" value="NAMLAA_amidase_2"/>
</dbReference>
<keyword evidence="7" id="KW-1185">Reference proteome</keyword>
<dbReference type="PANTHER" id="PTHR30417">
    <property type="entry name" value="N-ACETYLMURAMOYL-L-ALANINE AMIDASE AMID"/>
    <property type="match status" value="1"/>
</dbReference>
<dbReference type="GO" id="GO:0009253">
    <property type="term" value="P:peptidoglycan catabolic process"/>
    <property type="evidence" value="ECO:0007669"/>
    <property type="project" value="InterPro"/>
</dbReference>
<dbReference type="SMART" id="SM00644">
    <property type="entry name" value="Ami_2"/>
    <property type="match status" value="1"/>
</dbReference>
<gene>
    <name evidence="6" type="ORF">TP2_08770</name>
</gene>